<protein>
    <submittedName>
        <fullName evidence="2">Insulin</fullName>
    </submittedName>
</protein>
<name>A0A1B3IIZ5_CONVA</name>
<feature type="signal peptide" evidence="1">
    <location>
        <begin position="1"/>
        <end position="23"/>
    </location>
</feature>
<evidence type="ECO:0000256" key="1">
    <source>
        <dbReference type="SAM" id="SignalP"/>
    </source>
</evidence>
<reference evidence="2" key="1">
    <citation type="journal article" date="2016" name="Mol. Biol. Evol.">
        <title>Venom Insulins of Cone Snails Diversify Rapidly and Track Prey Taxa.</title>
        <authorList>
            <person name="Safavi-Hemami H."/>
            <person name="Lu A."/>
            <person name="Li Q."/>
            <person name="Fedosov A.E."/>
            <person name="Biggs J."/>
            <person name="Showers Corneli P."/>
            <person name="Seger J."/>
            <person name="Yandell M."/>
            <person name="Olivera B.M."/>
        </authorList>
    </citation>
    <scope>NUCLEOTIDE SEQUENCE</scope>
    <source>
        <tissue evidence="2">Venom gland</tissue>
    </source>
</reference>
<organism evidence="2">
    <name type="scientific">Conus varius</name>
    <name type="common">Varius cone</name>
    <dbReference type="NCBI Taxonomy" id="89448"/>
    <lineage>
        <taxon>Eukaryota</taxon>
        <taxon>Metazoa</taxon>
        <taxon>Spiralia</taxon>
        <taxon>Lophotrochozoa</taxon>
        <taxon>Mollusca</taxon>
        <taxon>Gastropoda</taxon>
        <taxon>Caenogastropoda</taxon>
        <taxon>Neogastropoda</taxon>
        <taxon>Conoidea</taxon>
        <taxon>Conidae</taxon>
        <taxon>Conus</taxon>
        <taxon>Strategoconus</taxon>
    </lineage>
</organism>
<dbReference type="Gene3D" id="1.10.100.10">
    <property type="entry name" value="Insulin-like"/>
    <property type="match status" value="1"/>
</dbReference>
<feature type="chain" id="PRO_5008548512" evidence="1">
    <location>
        <begin position="24"/>
        <end position="118"/>
    </location>
</feature>
<dbReference type="InterPro" id="IPR036438">
    <property type="entry name" value="Insulin-like_sf"/>
</dbReference>
<proteinExistence type="evidence at transcript level"/>
<dbReference type="EMBL" id="KX034597">
    <property type="protein sequence ID" value="AOF40167.1"/>
    <property type="molecule type" value="mRNA"/>
</dbReference>
<keyword evidence="1" id="KW-0732">Signal</keyword>
<dbReference type="PIRSF" id="PIRSF018431">
    <property type="entry name" value="Molluscan_insulin_rel_peptide"/>
    <property type="match status" value="1"/>
</dbReference>
<dbReference type="AlphaFoldDB" id="A0A1B3IIZ5"/>
<accession>A0A1B3IIZ5</accession>
<dbReference type="GO" id="GO:0005179">
    <property type="term" value="F:hormone activity"/>
    <property type="evidence" value="ECO:0007669"/>
    <property type="project" value="UniProtKB-KW"/>
</dbReference>
<evidence type="ECO:0000313" key="2">
    <source>
        <dbReference type="EMBL" id="AOF40167.1"/>
    </source>
</evidence>
<sequence length="118" mass="13768">MMTSSYFLLVALGLLLYVHQASSQEYECDETSTPDPNGVCGNELINLVRQLCEDDEEIGKKRSTQRKRRQVFQLKKQRFLLKRNIKRNPEGYSGLNCECCKHHCNYSEYVEYCESMGE</sequence>
<dbReference type="SUPFAM" id="SSF56994">
    <property type="entry name" value="Insulin-like"/>
    <property type="match status" value="1"/>
</dbReference>